<dbReference type="NCBIfam" id="TIGR00181">
    <property type="entry name" value="pepF"/>
    <property type="match status" value="1"/>
</dbReference>
<evidence type="ECO:0000313" key="10">
    <source>
        <dbReference type="Proteomes" id="UP000831151"/>
    </source>
</evidence>
<organism evidence="9 10">
    <name type="scientific">Fenollaria massiliensis</name>
    <dbReference type="NCBI Taxonomy" id="938288"/>
    <lineage>
        <taxon>Bacteria</taxon>
        <taxon>Bacillati</taxon>
        <taxon>Bacillota</taxon>
        <taxon>Clostridia</taxon>
        <taxon>Eubacteriales</taxon>
        <taxon>Fenollaria</taxon>
    </lineage>
</organism>
<dbReference type="InterPro" id="IPR001567">
    <property type="entry name" value="Pept_M3A_M3B_dom"/>
</dbReference>
<keyword evidence="2 6" id="KW-0479">Metal-binding</keyword>
<evidence type="ECO:0000259" key="8">
    <source>
        <dbReference type="Pfam" id="PF08439"/>
    </source>
</evidence>
<keyword evidence="4 6" id="KW-0862">Zinc</keyword>
<dbReference type="InterPro" id="IPR004438">
    <property type="entry name" value="Peptidase_M3B"/>
</dbReference>
<dbReference type="InterPro" id="IPR013647">
    <property type="entry name" value="OligopepF_N_dom"/>
</dbReference>
<comment type="similarity">
    <text evidence="6">Belongs to the peptidase M3B family.</text>
</comment>
<proteinExistence type="inferred from homology"/>
<dbReference type="KEGG" id="fms:M1R53_02280"/>
<keyword evidence="3 6" id="KW-0378">Hydrolase</keyword>
<dbReference type="RefSeq" id="WP_085840525.1">
    <property type="nucleotide sequence ID" value="NZ_CP096649.1"/>
</dbReference>
<dbReference type="GO" id="GO:0006508">
    <property type="term" value="P:proteolysis"/>
    <property type="evidence" value="ECO:0007669"/>
    <property type="project" value="UniProtKB-KW"/>
</dbReference>
<accession>A0A9E7DJS4</accession>
<dbReference type="Gene3D" id="1.10.287.830">
    <property type="entry name" value="putative peptidase helix hairpin domain like"/>
    <property type="match status" value="1"/>
</dbReference>
<evidence type="ECO:0000256" key="2">
    <source>
        <dbReference type="ARBA" id="ARBA00022723"/>
    </source>
</evidence>
<evidence type="ECO:0000256" key="1">
    <source>
        <dbReference type="ARBA" id="ARBA00022670"/>
    </source>
</evidence>
<dbReference type="Proteomes" id="UP000831151">
    <property type="component" value="Chromosome"/>
</dbReference>
<sequence>MDELKTRDQIEEQFKWDLTKIFESDEKWLEEYEKFSKDFLKLSDYEGKLGESAKTLFEFTKLKYDLIHRLELIYVYASLKFSQDTTDTKSQELADKAQSVEVKFSTVLAFESPEILKIGRKKIEEFISEEKGLEEYRKTFEDILRYEAHTLSEKEEALLSKAGDLYSAPDDIYQMFSYADLKFDSVADKDGKMHPLSSGVFTKLLSSDDEVLRKNTFNTYYDNYADHINMLAATLKAAVKKNIFRAEVRNFKSAREAALFANAVDEKIYDNLIESVHDKIHYLHRYMKLRKKYMGLKEQHMYDIYMPMLSSLKFEIDYPEATEIIKEAIAPLGKEYQDIAYKGYHSRWVDVYETKGKRGGAFSSGVKGTYPYILLNHNKSVDSLFTCCHEMGHSMHSYLTNTNQPIQYANYSIFLAEIASTMNETLLTHYMIDNAKTKEEKLYFIDNYLESFRTTLYRQAMFAEFENIIHKYAQEGGTLNADFLNKTYYDLNKFYYGEDVVVDDKIKYEWARIPHFYYNFYVFQYSTGISCATEFARKVLSKEEGAVEKYLGFLSKGSSEYPIDILKEAGVDMTKKDPILNSLDTFNEFMDKFEELM</sequence>
<dbReference type="SUPFAM" id="SSF55486">
    <property type="entry name" value="Metalloproteases ('zincins'), catalytic domain"/>
    <property type="match status" value="1"/>
</dbReference>
<evidence type="ECO:0000256" key="6">
    <source>
        <dbReference type="RuleBase" id="RU368091"/>
    </source>
</evidence>
<dbReference type="InterPro" id="IPR045090">
    <property type="entry name" value="Pept_M3A_M3B"/>
</dbReference>
<keyword evidence="10" id="KW-1185">Reference proteome</keyword>
<dbReference type="EC" id="3.4.24.-" evidence="6"/>
<dbReference type="CDD" id="cd09608">
    <property type="entry name" value="M3B_PepF"/>
    <property type="match status" value="1"/>
</dbReference>
<feature type="domain" description="Oligopeptidase F N-terminal" evidence="8">
    <location>
        <begin position="114"/>
        <end position="183"/>
    </location>
</feature>
<evidence type="ECO:0000259" key="7">
    <source>
        <dbReference type="Pfam" id="PF01432"/>
    </source>
</evidence>
<dbReference type="GO" id="GO:0046872">
    <property type="term" value="F:metal ion binding"/>
    <property type="evidence" value="ECO:0007669"/>
    <property type="project" value="UniProtKB-UniRule"/>
</dbReference>
<evidence type="ECO:0000313" key="9">
    <source>
        <dbReference type="EMBL" id="UQK59508.1"/>
    </source>
</evidence>
<name>A0A9E7DJS4_9FIRM</name>
<evidence type="ECO:0000256" key="3">
    <source>
        <dbReference type="ARBA" id="ARBA00022801"/>
    </source>
</evidence>
<dbReference type="Pfam" id="PF01432">
    <property type="entry name" value="Peptidase_M3"/>
    <property type="match status" value="1"/>
</dbReference>
<comment type="cofactor">
    <cofactor evidence="6">
        <name>Zn(2+)</name>
        <dbReference type="ChEBI" id="CHEBI:29105"/>
    </cofactor>
    <text evidence="6">Binds 1 zinc ion.</text>
</comment>
<feature type="domain" description="Peptidase M3A/M3B catalytic" evidence="7">
    <location>
        <begin position="204"/>
        <end position="583"/>
    </location>
</feature>
<dbReference type="InterPro" id="IPR042088">
    <property type="entry name" value="OligoPept_F_C"/>
</dbReference>
<evidence type="ECO:0000256" key="5">
    <source>
        <dbReference type="ARBA" id="ARBA00023049"/>
    </source>
</evidence>
<keyword evidence="1 6" id="KW-0645">Protease</keyword>
<dbReference type="PANTHER" id="PTHR11804:SF84">
    <property type="entry name" value="SACCHAROLYSIN"/>
    <property type="match status" value="1"/>
</dbReference>
<gene>
    <name evidence="9" type="primary">pepF</name>
    <name evidence="9" type="ORF">M1R53_02280</name>
</gene>
<dbReference type="EMBL" id="CP096649">
    <property type="protein sequence ID" value="UQK59508.1"/>
    <property type="molecule type" value="Genomic_DNA"/>
</dbReference>
<dbReference type="Gene3D" id="1.10.1370.20">
    <property type="entry name" value="Oligoendopeptidase f, C-terminal domain"/>
    <property type="match status" value="1"/>
</dbReference>
<reference evidence="9" key="1">
    <citation type="submission" date="2022-04" db="EMBL/GenBank/DDBJ databases">
        <title>Complete genome sequences of Ezakiella coagulans and Fenollaria massiliensis.</title>
        <authorList>
            <person name="France M.T."/>
            <person name="Clifford J."/>
            <person name="Narina S."/>
            <person name="Rutt L."/>
            <person name="Ravel J."/>
        </authorList>
    </citation>
    <scope>NUCLEOTIDE SEQUENCE</scope>
    <source>
        <strain evidence="9">C0061C2</strain>
    </source>
</reference>
<comment type="function">
    <text evidence="6">Has oligopeptidase activity and degrades a variety of small bioactive peptides.</text>
</comment>
<keyword evidence="5 6" id="KW-0482">Metalloprotease</keyword>
<dbReference type="PANTHER" id="PTHR11804">
    <property type="entry name" value="PROTEASE M3 THIMET OLIGOPEPTIDASE-RELATED"/>
    <property type="match status" value="1"/>
</dbReference>
<dbReference type="Pfam" id="PF08439">
    <property type="entry name" value="Peptidase_M3_N"/>
    <property type="match status" value="1"/>
</dbReference>
<evidence type="ECO:0000256" key="4">
    <source>
        <dbReference type="ARBA" id="ARBA00022833"/>
    </source>
</evidence>
<protein>
    <recommendedName>
        <fullName evidence="6">Oligopeptidase F</fullName>
        <ecNumber evidence="6">3.4.24.-</ecNumber>
    </recommendedName>
</protein>
<dbReference type="GO" id="GO:0006518">
    <property type="term" value="P:peptide metabolic process"/>
    <property type="evidence" value="ECO:0007669"/>
    <property type="project" value="TreeGrafter"/>
</dbReference>
<dbReference type="Gene3D" id="1.20.140.70">
    <property type="entry name" value="Oligopeptidase f, N-terminal domain"/>
    <property type="match status" value="1"/>
</dbReference>
<dbReference type="AlphaFoldDB" id="A0A9E7DJS4"/>
<dbReference type="GO" id="GO:0004222">
    <property type="term" value="F:metalloendopeptidase activity"/>
    <property type="evidence" value="ECO:0007669"/>
    <property type="project" value="UniProtKB-UniRule"/>
</dbReference>